<protein>
    <submittedName>
        <fullName evidence="1">Uncharacterized protein</fullName>
    </submittedName>
</protein>
<accession>A0ACB9HR50</accession>
<organism evidence="1 2">
    <name type="scientific">Smallanthus sonchifolius</name>
    <dbReference type="NCBI Taxonomy" id="185202"/>
    <lineage>
        <taxon>Eukaryota</taxon>
        <taxon>Viridiplantae</taxon>
        <taxon>Streptophyta</taxon>
        <taxon>Embryophyta</taxon>
        <taxon>Tracheophyta</taxon>
        <taxon>Spermatophyta</taxon>
        <taxon>Magnoliopsida</taxon>
        <taxon>eudicotyledons</taxon>
        <taxon>Gunneridae</taxon>
        <taxon>Pentapetalae</taxon>
        <taxon>asterids</taxon>
        <taxon>campanulids</taxon>
        <taxon>Asterales</taxon>
        <taxon>Asteraceae</taxon>
        <taxon>Asteroideae</taxon>
        <taxon>Heliantheae alliance</taxon>
        <taxon>Millerieae</taxon>
        <taxon>Smallanthus</taxon>
    </lineage>
</organism>
<evidence type="ECO:0000313" key="2">
    <source>
        <dbReference type="Proteomes" id="UP001056120"/>
    </source>
</evidence>
<sequence>MGVLWGVLWRLKKDEAFRPLSAVVASPENGRRTETGDIEEDIIKCLAYRGDFSLSCADLRSKGLNRVGQIADKVTVAGFYVAVPDFFYGIPMCLRCHYLLGSLILSRRVKGCEDVRKVVADLKSKGASAVGVAGFCWGGAVDSYKDDDEHVVKCAMEAHTDLLNWFTKYLK</sequence>
<keyword evidence="2" id="KW-1185">Reference proteome</keyword>
<comment type="caution">
    <text evidence="1">The sequence shown here is derived from an EMBL/GenBank/DDBJ whole genome shotgun (WGS) entry which is preliminary data.</text>
</comment>
<reference evidence="1 2" key="2">
    <citation type="journal article" date="2022" name="Mol. Ecol. Resour.">
        <title>The genomes of chicory, endive, great burdock and yacon provide insights into Asteraceae paleo-polyploidization history and plant inulin production.</title>
        <authorList>
            <person name="Fan W."/>
            <person name="Wang S."/>
            <person name="Wang H."/>
            <person name="Wang A."/>
            <person name="Jiang F."/>
            <person name="Liu H."/>
            <person name="Zhao H."/>
            <person name="Xu D."/>
            <person name="Zhang Y."/>
        </authorList>
    </citation>
    <scope>NUCLEOTIDE SEQUENCE [LARGE SCALE GENOMIC DNA]</scope>
    <source>
        <strain evidence="2">cv. Yunnan</strain>
        <tissue evidence="1">Leaves</tissue>
    </source>
</reference>
<gene>
    <name evidence="1" type="ORF">L1987_33563</name>
</gene>
<reference evidence="2" key="1">
    <citation type="journal article" date="2022" name="Mol. Ecol. Resour.">
        <title>The genomes of chicory, endive, great burdock and yacon provide insights into Asteraceae palaeo-polyploidization history and plant inulin production.</title>
        <authorList>
            <person name="Fan W."/>
            <person name="Wang S."/>
            <person name="Wang H."/>
            <person name="Wang A."/>
            <person name="Jiang F."/>
            <person name="Liu H."/>
            <person name="Zhao H."/>
            <person name="Xu D."/>
            <person name="Zhang Y."/>
        </authorList>
    </citation>
    <scope>NUCLEOTIDE SEQUENCE [LARGE SCALE GENOMIC DNA]</scope>
    <source>
        <strain evidence="2">cv. Yunnan</strain>
    </source>
</reference>
<proteinExistence type="predicted"/>
<dbReference type="Proteomes" id="UP001056120">
    <property type="component" value="Linkage Group LG11"/>
</dbReference>
<evidence type="ECO:0000313" key="1">
    <source>
        <dbReference type="EMBL" id="KAI3798292.1"/>
    </source>
</evidence>
<name>A0ACB9HR50_9ASTR</name>
<dbReference type="EMBL" id="CM042028">
    <property type="protein sequence ID" value="KAI3798292.1"/>
    <property type="molecule type" value="Genomic_DNA"/>
</dbReference>